<sequence length="165" mass="17982">MVFNWGSCPRVTGRMVVSRGVIESPVNPMRVELIGDRSTMISLSFLKALRYKTSTELPVLTMTLFTCALVMLTENTNASSWSGYIASPVSKAISGSPLGVAPEIPLTYKLFDLIMVVVTFLDVVVIVSVESVILRLVPKLSGTLHGVVRSHESLFFGLEKDLHPG</sequence>
<gene>
    <name evidence="1" type="ORF">B296_00003239</name>
</gene>
<protein>
    <submittedName>
        <fullName evidence="1">Uncharacterized protein</fullName>
    </submittedName>
</protein>
<reference evidence="1 2" key="1">
    <citation type="journal article" date="2014" name="Agronomy (Basel)">
        <title>A Draft Genome Sequence for Ensete ventricosum, the Drought-Tolerant Tree Against Hunger.</title>
        <authorList>
            <person name="Harrison J."/>
            <person name="Moore K.A."/>
            <person name="Paszkiewicz K."/>
            <person name="Jones T."/>
            <person name="Grant M."/>
            <person name="Ambacheew D."/>
            <person name="Muzemil S."/>
            <person name="Studholme D.J."/>
        </authorList>
    </citation>
    <scope>NUCLEOTIDE SEQUENCE [LARGE SCALE GENOMIC DNA]</scope>
</reference>
<comment type="caution">
    <text evidence="1">The sequence shown here is derived from an EMBL/GenBank/DDBJ whole genome shotgun (WGS) entry which is preliminary data.</text>
</comment>
<proteinExistence type="predicted"/>
<evidence type="ECO:0000313" key="1">
    <source>
        <dbReference type="EMBL" id="RRT80765.1"/>
    </source>
</evidence>
<dbReference type="EMBL" id="AMZH03001065">
    <property type="protein sequence ID" value="RRT80765.1"/>
    <property type="molecule type" value="Genomic_DNA"/>
</dbReference>
<accession>A0A427AX31</accession>
<organism evidence="1 2">
    <name type="scientific">Ensete ventricosum</name>
    <name type="common">Abyssinian banana</name>
    <name type="synonym">Musa ensete</name>
    <dbReference type="NCBI Taxonomy" id="4639"/>
    <lineage>
        <taxon>Eukaryota</taxon>
        <taxon>Viridiplantae</taxon>
        <taxon>Streptophyta</taxon>
        <taxon>Embryophyta</taxon>
        <taxon>Tracheophyta</taxon>
        <taxon>Spermatophyta</taxon>
        <taxon>Magnoliopsida</taxon>
        <taxon>Liliopsida</taxon>
        <taxon>Zingiberales</taxon>
        <taxon>Musaceae</taxon>
        <taxon>Ensete</taxon>
    </lineage>
</organism>
<dbReference type="Proteomes" id="UP000287651">
    <property type="component" value="Unassembled WGS sequence"/>
</dbReference>
<name>A0A427AX31_ENSVE</name>
<evidence type="ECO:0000313" key="2">
    <source>
        <dbReference type="Proteomes" id="UP000287651"/>
    </source>
</evidence>
<dbReference type="AlphaFoldDB" id="A0A427AX31"/>